<dbReference type="AlphaFoldDB" id="D1AAR5"/>
<feature type="region of interest" description="Disordered" evidence="1">
    <location>
        <begin position="319"/>
        <end position="389"/>
    </location>
</feature>
<feature type="region of interest" description="Disordered" evidence="1">
    <location>
        <begin position="1"/>
        <end position="21"/>
    </location>
</feature>
<dbReference type="InterPro" id="IPR011009">
    <property type="entry name" value="Kinase-like_dom_sf"/>
</dbReference>
<dbReference type="eggNOG" id="COG3087">
    <property type="taxonomic scope" value="Bacteria"/>
</dbReference>
<feature type="compositionally biased region" description="Low complexity" evidence="1">
    <location>
        <begin position="348"/>
        <end position="363"/>
    </location>
</feature>
<dbReference type="Pfam" id="PF25863">
    <property type="entry name" value="PglZ_C"/>
    <property type="match status" value="1"/>
</dbReference>
<evidence type="ECO:0000313" key="4">
    <source>
        <dbReference type="Proteomes" id="UP000001918"/>
    </source>
</evidence>
<dbReference type="KEGG" id="tcu:Tcur_1496"/>
<feature type="compositionally biased region" description="Polar residues" evidence="1">
    <location>
        <begin position="364"/>
        <end position="373"/>
    </location>
</feature>
<dbReference type="STRING" id="471852.Tcur_1496"/>
<protein>
    <recommendedName>
        <fullName evidence="2">Alkaline phosphatase-like protein PglZ C-terminal domain-containing protein</fullName>
    </recommendedName>
</protein>
<name>D1AAR5_THECD</name>
<dbReference type="eggNOG" id="COG4248">
    <property type="taxonomic scope" value="Bacteria"/>
</dbReference>
<dbReference type="HOGENOM" id="CLU_042527_0_0_11"/>
<feature type="compositionally biased region" description="Low complexity" evidence="1">
    <location>
        <begin position="324"/>
        <end position="334"/>
    </location>
</feature>
<dbReference type="InterPro" id="IPR058882">
    <property type="entry name" value="PglZ_C"/>
</dbReference>
<dbReference type="RefSeq" id="WP_012851859.1">
    <property type="nucleotide sequence ID" value="NC_013510.1"/>
</dbReference>
<evidence type="ECO:0000259" key="2">
    <source>
        <dbReference type="Pfam" id="PF25863"/>
    </source>
</evidence>
<feature type="domain" description="Alkaline phosphatase-like protein PglZ C-terminal" evidence="2">
    <location>
        <begin position="393"/>
        <end position="493"/>
    </location>
</feature>
<dbReference type="OrthoDB" id="3700382at2"/>
<dbReference type="EMBL" id="CP001738">
    <property type="protein sequence ID" value="ACY97075.1"/>
    <property type="molecule type" value="Genomic_DNA"/>
</dbReference>
<evidence type="ECO:0000313" key="3">
    <source>
        <dbReference type="EMBL" id="ACY97075.1"/>
    </source>
</evidence>
<dbReference type="Proteomes" id="UP000001918">
    <property type="component" value="Chromosome"/>
</dbReference>
<accession>D1AAR5</accession>
<keyword evidence="4" id="KW-1185">Reference proteome</keyword>
<dbReference type="SUPFAM" id="SSF56112">
    <property type="entry name" value="Protein kinase-like (PK-like)"/>
    <property type="match status" value="1"/>
</dbReference>
<organism evidence="3 4">
    <name type="scientific">Thermomonospora curvata (strain ATCC 19995 / DSM 43183 / JCM 3096 / KCTC 9072 / NBRC 15933 / NCIMB 10081 / Henssen B9)</name>
    <dbReference type="NCBI Taxonomy" id="471852"/>
    <lineage>
        <taxon>Bacteria</taxon>
        <taxon>Bacillati</taxon>
        <taxon>Actinomycetota</taxon>
        <taxon>Actinomycetes</taxon>
        <taxon>Streptosporangiales</taxon>
        <taxon>Thermomonosporaceae</taxon>
        <taxon>Thermomonospora</taxon>
    </lineage>
</organism>
<reference evidence="3 4" key="1">
    <citation type="journal article" date="2011" name="Stand. Genomic Sci.">
        <title>Complete genome sequence of Thermomonospora curvata type strain (B9).</title>
        <authorList>
            <person name="Chertkov O."/>
            <person name="Sikorski J."/>
            <person name="Nolan M."/>
            <person name="Lapidus A."/>
            <person name="Lucas S."/>
            <person name="Del Rio T.G."/>
            <person name="Tice H."/>
            <person name="Cheng J.F."/>
            <person name="Goodwin L."/>
            <person name="Pitluck S."/>
            <person name="Liolios K."/>
            <person name="Ivanova N."/>
            <person name="Mavromatis K."/>
            <person name="Mikhailova N."/>
            <person name="Ovchinnikova G."/>
            <person name="Pati A."/>
            <person name="Chen A."/>
            <person name="Palaniappan K."/>
            <person name="Djao O.D."/>
            <person name="Land M."/>
            <person name="Hauser L."/>
            <person name="Chang Y.J."/>
            <person name="Jeffries C.D."/>
            <person name="Brettin T."/>
            <person name="Han C."/>
            <person name="Detter J.C."/>
            <person name="Rohde M."/>
            <person name="Goker M."/>
            <person name="Woyke T."/>
            <person name="Bristow J."/>
            <person name="Eisen J.A."/>
            <person name="Markowitz V."/>
            <person name="Hugenholtz P."/>
            <person name="Klenk H.P."/>
            <person name="Kyrpides N.C."/>
        </authorList>
    </citation>
    <scope>NUCLEOTIDE SEQUENCE [LARGE SCALE GENOMIC DNA]</scope>
    <source>
        <strain evidence="4">ATCC 19995 / DSM 43183 / JCM 3096 / KCTC 9072 / NBRC 15933 / NCIMB 10081 / Henssen B9</strain>
    </source>
</reference>
<sequence length="498" mass="54753">MLVPHPLDRPRSSLRLEDEPLGEGGQGVVTRVLGNEKLVYKEYLQNAGRPFAPALAELVEFGRGLPSADSRSLFEQSAWPLARVVHKGAVTGFLMREIPPEFTGPIGGKNRPVELQYLLYKPNHTWQSLHLPDGPGRVEIATAAVRFIDFLHSHRFVLGDISFRNLLWSQTRPYRIFMLDCDGVRRHGGEPVLPQAQTPEWDDPHLPKTGLDLDTDRYKIALLVGRVLSRNAYVRPGQKLELVEGVDSHVADAVTRLFDRAAAPHGLRPTAREWLQALSGRKWIAVKPPPVRVQQATPTNLAPLVTTSQQRIWRPISLPGQAQAPSASPKRAVPPAAPARPRPKVKSVPKPSSASASGPQPASLRNQPGKSTQPSPPQARTPLPARNTAPVARPKLGAQVVASAAFVEQRATLGARARFTDEEVARLIDLLIEKGGRRSVAELARLLGKLPDRIVMELGGVCRLLNLDDEQVLELRDDDQTLQLNIPLLKEQFLGVTS</sequence>
<evidence type="ECO:0000256" key="1">
    <source>
        <dbReference type="SAM" id="MobiDB-lite"/>
    </source>
</evidence>
<gene>
    <name evidence="3" type="ordered locus">Tcur_1496</name>
</gene>
<feature type="compositionally biased region" description="Basic and acidic residues" evidence="1">
    <location>
        <begin position="1"/>
        <end position="18"/>
    </location>
</feature>
<proteinExistence type="predicted"/>